<evidence type="ECO:0000313" key="12">
    <source>
        <dbReference type="Proteomes" id="UP001157947"/>
    </source>
</evidence>
<evidence type="ECO:0000256" key="1">
    <source>
        <dbReference type="ARBA" id="ARBA00004496"/>
    </source>
</evidence>
<feature type="binding site" evidence="10">
    <location>
        <position position="165"/>
    </location>
    <ligand>
        <name>substrate</name>
    </ligand>
</feature>
<keyword evidence="8 10" id="KW-0068">Autocatalytic cleavage</keyword>
<comment type="similarity">
    <text evidence="2 10">Belongs to the ArgJ family.</text>
</comment>
<comment type="caution">
    <text evidence="11">The sequence shown here is derived from an EMBL/GenBank/DDBJ whole genome shotgun (WGS) entry which is preliminary data.</text>
</comment>
<evidence type="ECO:0000256" key="2">
    <source>
        <dbReference type="ARBA" id="ARBA00006774"/>
    </source>
</evidence>
<feature type="chain" id="PRO_5041499333" description="Arginine biosynthesis bifunctional protein ArgJ beta chain" evidence="10">
    <location>
        <begin position="176"/>
        <end position="386"/>
    </location>
</feature>
<comment type="subcellular location">
    <subcellularLocation>
        <location evidence="1 10">Cytoplasm</location>
    </subcellularLocation>
</comment>
<gene>
    <name evidence="10" type="primary">argJ</name>
    <name evidence="11" type="ORF">SAMN06264868_1123</name>
</gene>
<feature type="site" description="Cleavage; by autolysis" evidence="10">
    <location>
        <begin position="175"/>
        <end position="176"/>
    </location>
</feature>
<feature type="site" description="Involved in the stabilization of negative charge on the oxyanion by the formation of the oxyanion hole" evidence="10">
    <location>
        <position position="103"/>
    </location>
</feature>
<feature type="binding site" evidence="10">
    <location>
        <position position="381"/>
    </location>
    <ligand>
        <name>substrate</name>
    </ligand>
</feature>
<feature type="active site" description="Nucleophile" evidence="10">
    <location>
        <position position="176"/>
    </location>
</feature>
<evidence type="ECO:0000256" key="3">
    <source>
        <dbReference type="ARBA" id="ARBA00011475"/>
    </source>
</evidence>
<dbReference type="GO" id="GO:0005737">
    <property type="term" value="C:cytoplasm"/>
    <property type="evidence" value="ECO:0007669"/>
    <property type="project" value="UniProtKB-SubCell"/>
</dbReference>
<dbReference type="EC" id="2.3.1.1" evidence="10"/>
<keyword evidence="6 10" id="KW-0028">Amino-acid biosynthesis</keyword>
<keyword evidence="10" id="KW-0511">Multifunctional enzyme</keyword>
<dbReference type="PANTHER" id="PTHR23100:SF0">
    <property type="entry name" value="ARGININE BIOSYNTHESIS BIFUNCTIONAL PROTEIN ARGJ, MITOCHONDRIAL"/>
    <property type="match status" value="1"/>
</dbReference>
<evidence type="ECO:0000256" key="6">
    <source>
        <dbReference type="ARBA" id="ARBA00022605"/>
    </source>
</evidence>
<comment type="subunit">
    <text evidence="3 10">Heterotetramer of two alpha and two beta chains.</text>
</comment>
<dbReference type="SUPFAM" id="SSF56266">
    <property type="entry name" value="DmpA/ArgJ-like"/>
    <property type="match status" value="1"/>
</dbReference>
<name>A0AA45WMC0_9AQUI</name>
<dbReference type="GO" id="GO:0004358">
    <property type="term" value="F:L-glutamate N-acetyltransferase activity, acting on acetyl-L-ornithine as donor"/>
    <property type="evidence" value="ECO:0007669"/>
    <property type="project" value="UniProtKB-UniRule"/>
</dbReference>
<accession>A0AA45WMC0</accession>
<keyword evidence="4 10" id="KW-0963">Cytoplasm</keyword>
<dbReference type="PANTHER" id="PTHR23100">
    <property type="entry name" value="ARGININE BIOSYNTHESIS BIFUNCTIONAL PROTEIN ARGJ"/>
    <property type="match status" value="1"/>
</dbReference>
<evidence type="ECO:0000313" key="11">
    <source>
        <dbReference type="EMBL" id="SMP14039.1"/>
    </source>
</evidence>
<evidence type="ECO:0000256" key="5">
    <source>
        <dbReference type="ARBA" id="ARBA00022571"/>
    </source>
</evidence>
<keyword evidence="5 10" id="KW-0055">Arginine biosynthesis</keyword>
<comment type="function">
    <text evidence="10">Catalyzes two activities which are involved in the cyclic version of arginine biosynthesis: the synthesis of N-acetylglutamate from glutamate and acetyl-CoA as the acetyl donor, and of ornithine by transacetylation between N(2)-acetylornithine and glutamate.</text>
</comment>
<dbReference type="FunFam" id="3.10.20.340:FF:000003">
    <property type="entry name" value="Arginine biosynthesis bifunctional protein ArgJ"/>
    <property type="match status" value="1"/>
</dbReference>
<dbReference type="GO" id="GO:0006526">
    <property type="term" value="P:L-arginine biosynthetic process"/>
    <property type="evidence" value="ECO:0007669"/>
    <property type="project" value="UniProtKB-UniRule"/>
</dbReference>
<keyword evidence="12" id="KW-1185">Reference proteome</keyword>
<dbReference type="Proteomes" id="UP001157947">
    <property type="component" value="Unassembled WGS sequence"/>
</dbReference>
<feature type="binding site" evidence="10">
    <location>
        <position position="176"/>
    </location>
    <ligand>
        <name>substrate</name>
    </ligand>
</feature>
<comment type="catalytic activity">
    <reaction evidence="10">
        <text>N(2)-acetyl-L-ornithine + L-glutamate = N-acetyl-L-glutamate + L-ornithine</text>
        <dbReference type="Rhea" id="RHEA:15349"/>
        <dbReference type="ChEBI" id="CHEBI:29985"/>
        <dbReference type="ChEBI" id="CHEBI:44337"/>
        <dbReference type="ChEBI" id="CHEBI:46911"/>
        <dbReference type="ChEBI" id="CHEBI:57805"/>
        <dbReference type="EC" id="2.3.1.35"/>
    </reaction>
</comment>
<dbReference type="EC" id="2.3.1.35" evidence="10"/>
<dbReference type="RefSeq" id="WP_265134601.1">
    <property type="nucleotide sequence ID" value="NZ_FXTX01000012.1"/>
</dbReference>
<evidence type="ECO:0000256" key="9">
    <source>
        <dbReference type="ARBA" id="ARBA00023315"/>
    </source>
</evidence>
<comment type="catalytic activity">
    <reaction evidence="10">
        <text>L-glutamate + acetyl-CoA = N-acetyl-L-glutamate + CoA + H(+)</text>
        <dbReference type="Rhea" id="RHEA:24292"/>
        <dbReference type="ChEBI" id="CHEBI:15378"/>
        <dbReference type="ChEBI" id="CHEBI:29985"/>
        <dbReference type="ChEBI" id="CHEBI:44337"/>
        <dbReference type="ChEBI" id="CHEBI:57287"/>
        <dbReference type="ChEBI" id="CHEBI:57288"/>
        <dbReference type="EC" id="2.3.1.1"/>
    </reaction>
</comment>
<evidence type="ECO:0000256" key="7">
    <source>
        <dbReference type="ARBA" id="ARBA00022679"/>
    </source>
</evidence>
<feature type="binding site" evidence="10">
    <location>
        <position position="259"/>
    </location>
    <ligand>
        <name>substrate</name>
    </ligand>
</feature>
<proteinExistence type="inferred from homology"/>
<dbReference type="FunFam" id="3.60.70.12:FF:000001">
    <property type="entry name" value="Arginine biosynthesis bifunctional protein ArgJ, chloroplastic"/>
    <property type="match status" value="1"/>
</dbReference>
<feature type="chain" id="PRO_5041499334" description="Arginine biosynthesis bifunctional protein ArgJ alpha chain" evidence="10">
    <location>
        <begin position="1"/>
        <end position="175"/>
    </location>
</feature>
<dbReference type="GO" id="GO:0004042">
    <property type="term" value="F:L-glutamate N-acetyltransferase activity"/>
    <property type="evidence" value="ECO:0007669"/>
    <property type="project" value="UniProtKB-UniRule"/>
</dbReference>
<dbReference type="HAMAP" id="MF_01106">
    <property type="entry name" value="ArgJ"/>
    <property type="match status" value="1"/>
</dbReference>
<evidence type="ECO:0000256" key="10">
    <source>
        <dbReference type="HAMAP-Rule" id="MF_01106"/>
    </source>
</evidence>
<dbReference type="GO" id="GO:0006592">
    <property type="term" value="P:ornithine biosynthetic process"/>
    <property type="evidence" value="ECO:0007669"/>
    <property type="project" value="TreeGrafter"/>
</dbReference>
<dbReference type="NCBIfam" id="NF003802">
    <property type="entry name" value="PRK05388.1"/>
    <property type="match status" value="1"/>
</dbReference>
<dbReference type="AlphaFoldDB" id="A0AA45WMC0"/>
<feature type="binding site" evidence="10">
    <location>
        <position position="386"/>
    </location>
    <ligand>
        <name>substrate</name>
    </ligand>
</feature>
<dbReference type="Pfam" id="PF01960">
    <property type="entry name" value="ArgJ"/>
    <property type="match status" value="1"/>
</dbReference>
<dbReference type="Gene3D" id="3.10.20.340">
    <property type="entry name" value="ArgJ beta chain, C-terminal domain"/>
    <property type="match status" value="1"/>
</dbReference>
<dbReference type="InterPro" id="IPR042195">
    <property type="entry name" value="ArgJ_beta_C"/>
</dbReference>
<comment type="pathway">
    <text evidence="10">Amino-acid biosynthesis; L-arginine biosynthesis; N(2)-acetyl-L-ornithine from L-glutamate: step 1/4.</text>
</comment>
<protein>
    <recommendedName>
        <fullName evidence="10">Arginine biosynthesis bifunctional protein ArgJ</fullName>
    </recommendedName>
    <domain>
        <recommendedName>
            <fullName evidence="10">Glutamate N-acetyltransferase</fullName>
            <ecNumber evidence="10">2.3.1.35</ecNumber>
        </recommendedName>
        <alternativeName>
            <fullName evidence="10">Ornithine acetyltransferase</fullName>
            <shortName evidence="10">OATase</shortName>
        </alternativeName>
        <alternativeName>
            <fullName evidence="10">Ornithine transacetylase</fullName>
        </alternativeName>
    </domain>
    <domain>
        <recommendedName>
            <fullName evidence="10">Amino-acid acetyltransferase</fullName>
            <ecNumber evidence="10">2.3.1.1</ecNumber>
        </recommendedName>
        <alternativeName>
            <fullName evidence="10">N-acetylglutamate synthase</fullName>
            <shortName evidence="10">AGSase</shortName>
        </alternativeName>
    </domain>
    <component>
        <recommendedName>
            <fullName evidence="10">Arginine biosynthesis bifunctional protein ArgJ alpha chain</fullName>
        </recommendedName>
    </component>
    <component>
        <recommendedName>
            <fullName evidence="10">Arginine biosynthesis bifunctional protein ArgJ beta chain</fullName>
        </recommendedName>
    </component>
</protein>
<feature type="site" description="Involved in the stabilization of negative charge on the oxyanion by the formation of the oxyanion hole" evidence="10">
    <location>
        <position position="102"/>
    </location>
</feature>
<comment type="pathway">
    <text evidence="10">Amino-acid biosynthesis; L-arginine biosynthesis; L-ornithine and N-acetyl-L-glutamate from L-glutamate and N(2)-acetyl-L-ornithine (cyclic): step 1/1.</text>
</comment>
<dbReference type="NCBIfam" id="TIGR00120">
    <property type="entry name" value="ArgJ"/>
    <property type="match status" value="1"/>
</dbReference>
<reference evidence="11" key="1">
    <citation type="submission" date="2017-05" db="EMBL/GenBank/DDBJ databases">
        <authorList>
            <person name="Varghese N."/>
            <person name="Submissions S."/>
        </authorList>
    </citation>
    <scope>NUCLEOTIDE SEQUENCE</scope>
    <source>
        <strain evidence="11">DSM 18763</strain>
    </source>
</reference>
<organism evidence="11 12">
    <name type="scientific">Venenivibrio stagnispumantis</name>
    <dbReference type="NCBI Taxonomy" id="407998"/>
    <lineage>
        <taxon>Bacteria</taxon>
        <taxon>Pseudomonadati</taxon>
        <taxon>Aquificota</taxon>
        <taxon>Aquificia</taxon>
        <taxon>Aquificales</taxon>
        <taxon>Hydrogenothermaceae</taxon>
        <taxon>Venenivibrio</taxon>
    </lineage>
</organism>
<dbReference type="CDD" id="cd02152">
    <property type="entry name" value="OAT"/>
    <property type="match status" value="1"/>
</dbReference>
<dbReference type="InterPro" id="IPR002813">
    <property type="entry name" value="Arg_biosynth_ArgJ"/>
</dbReference>
<evidence type="ECO:0000256" key="8">
    <source>
        <dbReference type="ARBA" id="ARBA00022813"/>
    </source>
</evidence>
<evidence type="ECO:0000256" key="4">
    <source>
        <dbReference type="ARBA" id="ARBA00022490"/>
    </source>
</evidence>
<dbReference type="EMBL" id="FXTX01000012">
    <property type="protein sequence ID" value="SMP14039.1"/>
    <property type="molecule type" value="Genomic_DNA"/>
</dbReference>
<dbReference type="InterPro" id="IPR016117">
    <property type="entry name" value="ArgJ-like_dom_sf"/>
</dbReference>
<sequence>MQIKMGVAKAGIKPSGDYDILVLRFNPSVYSAVFTQNSLAAAPVIYDKLVCSIQDKISAIVVNSGNANAATGQKGFENAEKMAQITAENLGIEKEEVLVFSTGVIGVQLPMDKVENGIKEATKNLQDFDLELSARAISTTDAFYKYYETTGEIDGKIFHIKGIAKGAGMIHPNMATMLAYIFTDVKIEKPLLDKVMKLVVERTFNSISVDGCESTNDSFVIVATGENDIEIDDSNKVYFAKKIYEVALKLAKMIVKDGEGATKLIEINIFGADTKEKAKKVAEAIATSNLFKTAMFGNDPNWGRILAAVGQLHHNIDFSKVKLYIGNYLIYAGEPIDFNKDEIVEYMKNNKEINIDLYLNQGEEDWSFYTCDLGYKYVEINAEYTT</sequence>
<keyword evidence="7 10" id="KW-0808">Transferase</keyword>
<keyword evidence="9 10" id="KW-0012">Acyltransferase</keyword>
<feature type="binding site" evidence="10">
    <location>
        <position position="139"/>
    </location>
    <ligand>
        <name>substrate</name>
    </ligand>
</feature>
<dbReference type="Gene3D" id="3.60.70.12">
    <property type="entry name" value="L-amino peptidase D-ALA esterase/amidase"/>
    <property type="match status" value="1"/>
</dbReference>